<dbReference type="InterPro" id="IPR037480">
    <property type="entry name" value="YihR-like"/>
</dbReference>
<dbReference type="STRING" id="1276920.ADIAG_03540"/>
<dbReference type="GO" id="GO:0030246">
    <property type="term" value="F:carbohydrate binding"/>
    <property type="evidence" value="ECO:0007669"/>
    <property type="project" value="InterPro"/>
</dbReference>
<dbReference type="GO" id="GO:0033499">
    <property type="term" value="P:galactose catabolic process via UDP-galactose, Leloir pathway"/>
    <property type="evidence" value="ECO:0007669"/>
    <property type="project" value="TreeGrafter"/>
</dbReference>
<protein>
    <submittedName>
        <fullName evidence="1">Epimerase</fullName>
    </submittedName>
</protein>
<dbReference type="InterPro" id="IPR011013">
    <property type="entry name" value="Gal_mutarotase_sf_dom"/>
</dbReference>
<dbReference type="PANTHER" id="PTHR10091">
    <property type="entry name" value="ALDOSE-1-EPIMERASE"/>
    <property type="match status" value="1"/>
</dbReference>
<dbReference type="InterPro" id="IPR014718">
    <property type="entry name" value="GH-type_carb-bd"/>
</dbReference>
<dbReference type="Proteomes" id="UP000012015">
    <property type="component" value="Unassembled WGS sequence"/>
</dbReference>
<dbReference type="AlphaFoldDB" id="M7MPP0"/>
<dbReference type="PANTHER" id="PTHR10091:SF0">
    <property type="entry name" value="GALACTOSE MUTAROTASE"/>
    <property type="match status" value="1"/>
</dbReference>
<dbReference type="InterPro" id="IPR008183">
    <property type="entry name" value="Aldose_1/G6P_1-epimerase"/>
</dbReference>
<evidence type="ECO:0000313" key="1">
    <source>
        <dbReference type="EMBL" id="EMQ97021.1"/>
    </source>
</evidence>
<dbReference type="EMBL" id="AOCK01000012">
    <property type="protein sequence ID" value="EMQ97021.1"/>
    <property type="molecule type" value="Genomic_DNA"/>
</dbReference>
<evidence type="ECO:0000313" key="2">
    <source>
        <dbReference type="Proteomes" id="UP000012015"/>
    </source>
</evidence>
<dbReference type="SUPFAM" id="SSF74650">
    <property type="entry name" value="Galactose mutarotase-like"/>
    <property type="match status" value="1"/>
</dbReference>
<dbReference type="CDD" id="cd09022">
    <property type="entry name" value="Aldose_epim_Ec_YihR"/>
    <property type="match status" value="1"/>
</dbReference>
<dbReference type="Gene3D" id="2.70.98.10">
    <property type="match status" value="1"/>
</dbReference>
<organism evidence="1 2">
    <name type="scientific">Paeniglutamicibacter gangotriensis Lz1y</name>
    <dbReference type="NCBI Taxonomy" id="1276920"/>
    <lineage>
        <taxon>Bacteria</taxon>
        <taxon>Bacillati</taxon>
        <taxon>Actinomycetota</taxon>
        <taxon>Actinomycetes</taxon>
        <taxon>Micrococcales</taxon>
        <taxon>Micrococcaceae</taxon>
        <taxon>Paeniglutamicibacter</taxon>
    </lineage>
</organism>
<keyword evidence="2" id="KW-1185">Reference proteome</keyword>
<dbReference type="eggNOG" id="COG2017">
    <property type="taxonomic scope" value="Bacteria"/>
</dbReference>
<gene>
    <name evidence="1" type="primary">yoxA</name>
    <name evidence="1" type="ORF">ADIAG_03540</name>
</gene>
<proteinExistence type="predicted"/>
<dbReference type="PATRIC" id="fig|1276920.7.peg.3541"/>
<name>M7MPP0_9MICC</name>
<dbReference type="GO" id="GO:0006006">
    <property type="term" value="P:glucose metabolic process"/>
    <property type="evidence" value="ECO:0007669"/>
    <property type="project" value="TreeGrafter"/>
</dbReference>
<dbReference type="GO" id="GO:0004034">
    <property type="term" value="F:aldose 1-epimerase activity"/>
    <property type="evidence" value="ECO:0007669"/>
    <property type="project" value="TreeGrafter"/>
</dbReference>
<comment type="caution">
    <text evidence="1">The sequence shown here is derived from an EMBL/GenBank/DDBJ whole genome shotgun (WGS) entry which is preliminary data.</text>
</comment>
<dbReference type="Pfam" id="PF01263">
    <property type="entry name" value="Aldose_epim"/>
    <property type="match status" value="1"/>
</dbReference>
<sequence length="318" mass="34257">MPSPESPMGELFELNASIGGHSQHAVVNQVGAALRRLVVDGTELVQDYPQQMPAPSCAGVVLVPWPNRVAGGNWTHQGQPEQLVLTEPDRGNAIHGLLRHSSYTQVQRSEGSVVLAATVDPAPGYPFELGTSVHYELVADGLRVIHRIRNRGGNAAPVAIGAHPYLRLGQTPVGELSLVINARRHLVLDAAMIPTGTGCDVSGSAYDYRDGKLLNDEVLDDAWTEIDRDPEGGSRHWLQGPDGSRVVLHMDENYGFIQAYTTQKFKGPSGPVHAVALEPMTAAANAFNNGWGLRWLAPGETWETSWGITHEPGPAADR</sequence>
<accession>M7MPP0</accession>
<reference evidence="1 2" key="1">
    <citation type="journal article" date="2013" name="Genome Announc.">
        <title>Draft Genome Sequence of Arthrobacter gangotriensis Strain Lz1yT, Isolated from a Penguin Rookery Soil Sample Collected in Antarctica, near the Indian Station Dakshin Gangotri.</title>
        <authorList>
            <person name="Shivaji S."/>
            <person name="Ara S."/>
            <person name="Bandi S."/>
            <person name="Singh A."/>
            <person name="Kumar Pinnaka A."/>
        </authorList>
    </citation>
    <scope>NUCLEOTIDE SEQUENCE [LARGE SCALE GENOMIC DNA]</scope>
    <source>
        <strain evidence="1 2">Lz1y</strain>
    </source>
</reference>